<comment type="caution">
    <text evidence="2">The sequence shown here is derived from an EMBL/GenBank/DDBJ whole genome shotgun (WGS) entry which is preliminary data.</text>
</comment>
<evidence type="ECO:0000313" key="3">
    <source>
        <dbReference type="Proteomes" id="UP001152562"/>
    </source>
</evidence>
<dbReference type="Proteomes" id="UP001152562">
    <property type="component" value="Unassembled WGS sequence"/>
</dbReference>
<feature type="region of interest" description="Disordered" evidence="1">
    <location>
        <begin position="1"/>
        <end position="62"/>
    </location>
</feature>
<feature type="compositionally biased region" description="Basic and acidic residues" evidence="1">
    <location>
        <begin position="53"/>
        <end position="62"/>
    </location>
</feature>
<sequence length="83" mass="9345">MCSARHPRPIGKVPRARDRSPPCCQRRRHRLHVRPSFTPLATSAVEPASTSRVTEDNPHPSDRTVCTVLVGYTKKLTEITFPL</sequence>
<protein>
    <submittedName>
        <fullName evidence="2">Uncharacterized protein</fullName>
    </submittedName>
</protein>
<dbReference type="EMBL" id="CALOZG010000008">
    <property type="protein sequence ID" value="CAH4029444.1"/>
    <property type="molecule type" value="Genomic_DNA"/>
</dbReference>
<name>A0A9P0TGD1_PIEBR</name>
<evidence type="ECO:0000256" key="1">
    <source>
        <dbReference type="SAM" id="MobiDB-lite"/>
    </source>
</evidence>
<keyword evidence="3" id="KW-1185">Reference proteome</keyword>
<organism evidence="2 3">
    <name type="scientific">Pieris brassicae</name>
    <name type="common">White butterfly</name>
    <name type="synonym">Large white butterfly</name>
    <dbReference type="NCBI Taxonomy" id="7116"/>
    <lineage>
        <taxon>Eukaryota</taxon>
        <taxon>Metazoa</taxon>
        <taxon>Ecdysozoa</taxon>
        <taxon>Arthropoda</taxon>
        <taxon>Hexapoda</taxon>
        <taxon>Insecta</taxon>
        <taxon>Pterygota</taxon>
        <taxon>Neoptera</taxon>
        <taxon>Endopterygota</taxon>
        <taxon>Lepidoptera</taxon>
        <taxon>Glossata</taxon>
        <taxon>Ditrysia</taxon>
        <taxon>Papilionoidea</taxon>
        <taxon>Pieridae</taxon>
        <taxon>Pierinae</taxon>
        <taxon>Pieris</taxon>
    </lineage>
</organism>
<proteinExistence type="predicted"/>
<dbReference type="AlphaFoldDB" id="A0A9P0TGD1"/>
<evidence type="ECO:0000313" key="2">
    <source>
        <dbReference type="EMBL" id="CAH4029444.1"/>
    </source>
</evidence>
<reference evidence="2" key="1">
    <citation type="submission" date="2022-05" db="EMBL/GenBank/DDBJ databases">
        <authorList>
            <person name="Okamura Y."/>
        </authorList>
    </citation>
    <scope>NUCLEOTIDE SEQUENCE</scope>
</reference>
<accession>A0A9P0TGD1</accession>
<gene>
    <name evidence="2" type="ORF">PIBRA_LOCUS6198</name>
</gene>